<feature type="binding site" evidence="5">
    <location>
        <position position="47"/>
    </location>
    <ligand>
        <name>Fe cation</name>
        <dbReference type="ChEBI" id="CHEBI:24875"/>
        <label>1</label>
    </ligand>
</feature>
<feature type="binding site" evidence="5">
    <location>
        <position position="162"/>
    </location>
    <ligand>
        <name>Fe cation</name>
        <dbReference type="ChEBI" id="CHEBI:24875"/>
        <label>1</label>
    </ligand>
</feature>
<evidence type="ECO:0000313" key="9">
    <source>
        <dbReference type="EMBL" id="JAV47811.1"/>
    </source>
</evidence>
<sequence length="199" mass="23033">MLTATFLAFLSTLAMARVDNELKQPHKDRYVLHNQCLVGLQRQIDEEMHASLTYMSMAAHFGNNDIARQGFSKFFSENSKEEKEHAEKIIDYINKRGGKVSSFDIKMPTKDTWQNGLEALEDALNLEKRVNNKLYHLHDLAEKVCLDPHLMDFVEEEYLNEQVESIDKLSRYISMLRAMDSGMGEYLIDQELLGKKVEL</sequence>
<organism evidence="9">
    <name type="scientific">Hadrurus spadix</name>
    <dbReference type="NCBI Taxonomy" id="141984"/>
    <lineage>
        <taxon>Eukaryota</taxon>
        <taxon>Metazoa</taxon>
        <taxon>Ecdysozoa</taxon>
        <taxon>Arthropoda</taxon>
        <taxon>Chelicerata</taxon>
        <taxon>Arachnida</taxon>
        <taxon>Scorpiones</taxon>
        <taxon>Iurida</taxon>
        <taxon>Iuroidea</taxon>
        <taxon>Hadrurus</taxon>
    </lineage>
</organism>
<evidence type="ECO:0000259" key="8">
    <source>
        <dbReference type="PROSITE" id="PS50905"/>
    </source>
</evidence>
<comment type="similarity">
    <text evidence="1 6">Belongs to the ferritin family.</text>
</comment>
<evidence type="ECO:0000256" key="2">
    <source>
        <dbReference type="ARBA" id="ARBA00022434"/>
    </source>
</evidence>
<dbReference type="GO" id="GO:0008198">
    <property type="term" value="F:ferrous iron binding"/>
    <property type="evidence" value="ECO:0007669"/>
    <property type="project" value="TreeGrafter"/>
</dbReference>
<dbReference type="FunFam" id="1.20.1260.10:FF:000002">
    <property type="entry name" value="Ferritin, mitochondrial"/>
    <property type="match status" value="1"/>
</dbReference>
<feature type="signal peptide" evidence="7">
    <location>
        <begin position="1"/>
        <end position="16"/>
    </location>
</feature>
<keyword evidence="4 5" id="KW-0408">Iron</keyword>
<evidence type="ECO:0000256" key="5">
    <source>
        <dbReference type="PIRSR" id="PIRSR601519-1"/>
    </source>
</evidence>
<evidence type="ECO:0000256" key="7">
    <source>
        <dbReference type="SAM" id="SignalP"/>
    </source>
</evidence>
<reference evidence="9" key="1">
    <citation type="submission" date="2016-11" db="EMBL/GenBank/DDBJ databases">
        <title>Venom-gland transcriptomics and venom proteomics of the black-back scorpion (Hadrurus spadix) reveal detectability challenges and an unexplored realm of animal toxin diversity.</title>
        <authorList>
            <person name="Rokyta D.R."/>
            <person name="Ward M.J."/>
        </authorList>
    </citation>
    <scope>NUCLEOTIDE SEQUENCE</scope>
    <source>
        <tissue evidence="9">Venom gland</tissue>
    </source>
</reference>
<dbReference type="PANTHER" id="PTHR11431:SF75">
    <property type="entry name" value="FERRITIN"/>
    <property type="match status" value="1"/>
</dbReference>
<dbReference type="AlphaFoldDB" id="A0A1W7R9J5"/>
<evidence type="ECO:0000256" key="4">
    <source>
        <dbReference type="ARBA" id="ARBA00023004"/>
    </source>
</evidence>
<dbReference type="SUPFAM" id="SSF47240">
    <property type="entry name" value="Ferritin-like"/>
    <property type="match status" value="1"/>
</dbReference>
<feature type="binding site" evidence="5">
    <location>
        <position position="127"/>
    </location>
    <ligand>
        <name>Fe cation</name>
        <dbReference type="ChEBI" id="CHEBI:24875"/>
        <label>1</label>
    </ligand>
</feature>
<keyword evidence="6" id="KW-0560">Oxidoreductase</keyword>
<dbReference type="InterPro" id="IPR012347">
    <property type="entry name" value="Ferritin-like"/>
</dbReference>
<comment type="function">
    <text evidence="6">Stores iron in a soluble, non-toxic, readily available form. Important for iron homeostasis. Iron is taken up in the ferrous form and deposited as ferric hydroxides after oxidation.</text>
</comment>
<keyword evidence="3 5" id="KW-0479">Metal-binding</keyword>
<dbReference type="InterPro" id="IPR009078">
    <property type="entry name" value="Ferritin-like_SF"/>
</dbReference>
<keyword evidence="2 6" id="KW-0409">Iron storage</keyword>
<dbReference type="InterPro" id="IPR008331">
    <property type="entry name" value="Ferritin_DPS_dom"/>
</dbReference>
<feature type="domain" description="Ferritin-like diiron" evidence="8">
    <location>
        <begin position="30"/>
        <end position="180"/>
    </location>
</feature>
<dbReference type="PROSITE" id="PS50905">
    <property type="entry name" value="FERRITIN_LIKE"/>
    <property type="match status" value="1"/>
</dbReference>
<dbReference type="GO" id="GO:0006826">
    <property type="term" value="P:iron ion transport"/>
    <property type="evidence" value="ECO:0007669"/>
    <property type="project" value="InterPro"/>
</dbReference>
<evidence type="ECO:0000256" key="6">
    <source>
        <dbReference type="RuleBase" id="RU361145"/>
    </source>
</evidence>
<evidence type="ECO:0000256" key="1">
    <source>
        <dbReference type="ARBA" id="ARBA00007513"/>
    </source>
</evidence>
<dbReference type="CDD" id="cd01056">
    <property type="entry name" value="Euk_Ferritin"/>
    <property type="match status" value="1"/>
</dbReference>
<dbReference type="GO" id="GO:0008199">
    <property type="term" value="F:ferric iron binding"/>
    <property type="evidence" value="ECO:0007669"/>
    <property type="project" value="InterPro"/>
</dbReference>
<dbReference type="Gene3D" id="1.20.1260.10">
    <property type="match status" value="1"/>
</dbReference>
<dbReference type="EMBL" id="GFAH01000578">
    <property type="protein sequence ID" value="JAV47811.1"/>
    <property type="molecule type" value="Transcribed_RNA"/>
</dbReference>
<dbReference type="InterPro" id="IPR009040">
    <property type="entry name" value="Ferritin-like_diiron"/>
</dbReference>
<dbReference type="PANTHER" id="PTHR11431">
    <property type="entry name" value="FERRITIN"/>
    <property type="match status" value="1"/>
</dbReference>
<dbReference type="Pfam" id="PF00210">
    <property type="entry name" value="Ferritin"/>
    <property type="match status" value="1"/>
</dbReference>
<proteinExistence type="inferred from homology"/>
<accession>A0A1W7R9J5</accession>
<comment type="catalytic activity">
    <reaction evidence="6">
        <text>4 Fe(2+) + O2 + 4 H(+) = 4 Fe(3+) + 2 H2O</text>
        <dbReference type="Rhea" id="RHEA:11148"/>
        <dbReference type="ChEBI" id="CHEBI:15377"/>
        <dbReference type="ChEBI" id="CHEBI:15378"/>
        <dbReference type="ChEBI" id="CHEBI:15379"/>
        <dbReference type="ChEBI" id="CHEBI:29033"/>
        <dbReference type="ChEBI" id="CHEBI:29034"/>
        <dbReference type="EC" id="1.16.3.1"/>
    </reaction>
</comment>
<keyword evidence="7" id="KW-0732">Signal</keyword>
<dbReference type="GO" id="GO:0004322">
    <property type="term" value="F:ferroxidase activity"/>
    <property type="evidence" value="ECO:0007669"/>
    <property type="project" value="UniProtKB-EC"/>
</dbReference>
<feature type="chain" id="PRO_5012348524" description="Ferritin" evidence="7">
    <location>
        <begin position="17"/>
        <end position="199"/>
    </location>
</feature>
<feature type="binding site" evidence="5">
    <location>
        <position position="82"/>
    </location>
    <ligand>
        <name>Fe cation</name>
        <dbReference type="ChEBI" id="CHEBI:24875"/>
        <label>1</label>
    </ligand>
</feature>
<dbReference type="InterPro" id="IPR001519">
    <property type="entry name" value="Ferritin"/>
</dbReference>
<dbReference type="EC" id="1.16.3.1" evidence="6"/>
<evidence type="ECO:0000256" key="3">
    <source>
        <dbReference type="ARBA" id="ARBA00022723"/>
    </source>
</evidence>
<feature type="binding site" evidence="5">
    <location>
        <position position="85"/>
    </location>
    <ligand>
        <name>Fe cation</name>
        <dbReference type="ChEBI" id="CHEBI:24875"/>
        <label>1</label>
    </ligand>
</feature>
<name>A0A1W7R9J5_9SCOR</name>
<protein>
    <recommendedName>
        <fullName evidence="6">Ferritin</fullName>
        <ecNumber evidence="6">1.16.3.1</ecNumber>
    </recommendedName>
</protein>
<dbReference type="GO" id="GO:0006879">
    <property type="term" value="P:intracellular iron ion homeostasis"/>
    <property type="evidence" value="ECO:0007669"/>
    <property type="project" value="UniProtKB-KW"/>
</dbReference>
<dbReference type="GO" id="GO:0005737">
    <property type="term" value="C:cytoplasm"/>
    <property type="evidence" value="ECO:0007669"/>
    <property type="project" value="TreeGrafter"/>
</dbReference>